<proteinExistence type="predicted"/>
<evidence type="ECO:0000313" key="2">
    <source>
        <dbReference type="EMBL" id="RDH19480.1"/>
    </source>
</evidence>
<name>A0A370BYU7_ASPNG</name>
<dbReference type="Proteomes" id="UP000253845">
    <property type="component" value="Unassembled WGS sequence"/>
</dbReference>
<accession>A0A370BYU7</accession>
<feature type="region of interest" description="Disordered" evidence="1">
    <location>
        <begin position="96"/>
        <end position="129"/>
    </location>
</feature>
<sequence>MVLHHMFISQTTPRPTPAAWRVPAVGRATCLPDDAMGNLHPVSLVAKTRSQQHAGTGHASESRITSRRLDSRICVPLHAGYLGPINSITITEDDDGINLHGHSEGSEAQSSSFSCFNSSQGSGGALECL</sequence>
<gene>
    <name evidence="2" type="ORF">M747DRAFT_306219</name>
</gene>
<dbReference type="EMBL" id="KZ851918">
    <property type="protein sequence ID" value="RDH19480.1"/>
    <property type="molecule type" value="Genomic_DNA"/>
</dbReference>
<organism evidence="2 3">
    <name type="scientific">Aspergillus niger ATCC 13496</name>
    <dbReference type="NCBI Taxonomy" id="1353008"/>
    <lineage>
        <taxon>Eukaryota</taxon>
        <taxon>Fungi</taxon>
        <taxon>Dikarya</taxon>
        <taxon>Ascomycota</taxon>
        <taxon>Pezizomycotina</taxon>
        <taxon>Eurotiomycetes</taxon>
        <taxon>Eurotiomycetidae</taxon>
        <taxon>Eurotiales</taxon>
        <taxon>Aspergillaceae</taxon>
        <taxon>Aspergillus</taxon>
        <taxon>Aspergillus subgen. Circumdati</taxon>
    </lineage>
</organism>
<dbReference type="VEuPathDB" id="FungiDB:M747DRAFT_306219"/>
<evidence type="ECO:0000313" key="3">
    <source>
        <dbReference type="Proteomes" id="UP000253845"/>
    </source>
</evidence>
<protein>
    <submittedName>
        <fullName evidence="2">Uncharacterized protein</fullName>
    </submittedName>
</protein>
<evidence type="ECO:0000256" key="1">
    <source>
        <dbReference type="SAM" id="MobiDB-lite"/>
    </source>
</evidence>
<reference evidence="2 3" key="1">
    <citation type="submission" date="2018-07" db="EMBL/GenBank/DDBJ databases">
        <title>Section-level genome sequencing of Aspergillus section Nigri to investigate inter- and intra-species variation.</title>
        <authorList>
            <consortium name="DOE Joint Genome Institute"/>
            <person name="Vesth T.C."/>
            <person name="Nybo J.L."/>
            <person name="Theobald S."/>
            <person name="Frisvad J.C."/>
            <person name="Larsen T.O."/>
            <person name="Nielsen K.F."/>
            <person name="Hoof J.B."/>
            <person name="Brandl J."/>
            <person name="Salamov A."/>
            <person name="Riley R."/>
            <person name="Gladden J.M."/>
            <person name="Phatale P."/>
            <person name="Nielsen M.T."/>
            <person name="Lyhne E.K."/>
            <person name="Kogle M.E."/>
            <person name="Strasser K."/>
            <person name="McDonnell E."/>
            <person name="Barry K."/>
            <person name="Clum A."/>
            <person name="Chen C."/>
            <person name="Nolan M."/>
            <person name="Sandor L."/>
            <person name="Kuo A."/>
            <person name="Lipzen A."/>
            <person name="Hainaut M."/>
            <person name="Drula E."/>
            <person name="Tsang A."/>
            <person name="Magnuson J.K."/>
            <person name="Henrissat B."/>
            <person name="Wiebenga A."/>
            <person name="Simmons B.A."/>
            <person name="Makela M.R."/>
            <person name="De vries R.P."/>
            <person name="Grigoriev I.V."/>
            <person name="Mortensen U.H."/>
            <person name="Baker S.E."/>
            <person name="Andersen M.R."/>
        </authorList>
    </citation>
    <scope>NUCLEOTIDE SEQUENCE [LARGE SCALE GENOMIC DNA]</scope>
    <source>
        <strain evidence="2 3">ATCC 13496</strain>
    </source>
</reference>
<feature type="compositionally biased region" description="Low complexity" evidence="1">
    <location>
        <begin position="106"/>
        <end position="120"/>
    </location>
</feature>
<dbReference type="AlphaFoldDB" id="A0A370BYU7"/>